<proteinExistence type="inferred from homology"/>
<dbReference type="Gene3D" id="3.40.309.10">
    <property type="entry name" value="Aldehyde Dehydrogenase, Chain A, domain 2"/>
    <property type="match status" value="1"/>
</dbReference>
<dbReference type="OrthoDB" id="6882680at2"/>
<evidence type="ECO:0000256" key="2">
    <source>
        <dbReference type="ARBA" id="ARBA00023002"/>
    </source>
</evidence>
<comment type="similarity">
    <text evidence="1">Belongs to the aldehyde dehydrogenase family.</text>
</comment>
<gene>
    <name evidence="4" type="primary">gbsA_2</name>
    <name evidence="4" type="ORF">NCTC10485_02157</name>
</gene>
<dbReference type="SUPFAM" id="SSF53720">
    <property type="entry name" value="ALDH-like"/>
    <property type="match status" value="1"/>
</dbReference>
<dbReference type="Pfam" id="PF00171">
    <property type="entry name" value="Aldedh"/>
    <property type="match status" value="1"/>
</dbReference>
<dbReference type="InterPro" id="IPR016161">
    <property type="entry name" value="Ald_DH/histidinol_DH"/>
</dbReference>
<dbReference type="EC" id="1.2.1.8" evidence="4"/>
<sequence>MTTVETTHHQMRIGGRDVDTAGKISIIDPSDGSVVATVPDGDASHVDDAVAAAKAAYESGVWSAKTPHERAAIMRAIVGAAREAADELIELEQAANGATIRQATGFHIGYALAHFEYFAGLAETYEWERAAPVSDFPALSQSVVHREPIGVVGAISPFNFPLLLTLWKVGPALAAGNSVVVKPDERTPLSMLAFARIAERNGLPPGVLNVVTGPGRVAGARLAEHPHVGKIGFTGSTSVGREIMRLASGTVKQVTLELGGKGPSIVLDDADLDMAVDGVLFGCFVYSGQICVSGTRALVPRRLHDEFVRRLVERAKTIVLGNTRDFDTDMGPVIDGKQQARILDHIRRAEVDGATVELGGSRPGGEQFERGFWVSPTILSGVTNDMPIAREEVFGPVLVVIAYDDDDEAVAIANDSDYGLAASIWSTDNGRALAIADRIQSGSVWINDAHQINCQVPFGGYKQSGIGRELGPDALDGYTEAKTVQVDLSTGLKAKPFGILLGHAE</sequence>
<dbReference type="AlphaFoldDB" id="A0A448I6H0"/>
<reference evidence="4 5" key="1">
    <citation type="submission" date="2018-12" db="EMBL/GenBank/DDBJ databases">
        <authorList>
            <consortium name="Pathogen Informatics"/>
        </authorList>
    </citation>
    <scope>NUCLEOTIDE SEQUENCE [LARGE SCALE GENOMIC DNA]</scope>
    <source>
        <strain evidence="4 5">NCTC10485</strain>
    </source>
</reference>
<dbReference type="RefSeq" id="WP_126333740.1">
    <property type="nucleotide sequence ID" value="NZ_AP022604.1"/>
</dbReference>
<accession>A0A448I6H0</accession>
<dbReference type="PANTHER" id="PTHR42804">
    <property type="entry name" value="ALDEHYDE DEHYDROGENASE"/>
    <property type="match status" value="1"/>
</dbReference>
<dbReference type="PANTHER" id="PTHR42804:SF1">
    <property type="entry name" value="ALDEHYDE DEHYDROGENASE-RELATED"/>
    <property type="match status" value="1"/>
</dbReference>
<keyword evidence="5" id="KW-1185">Reference proteome</keyword>
<evidence type="ECO:0000259" key="3">
    <source>
        <dbReference type="Pfam" id="PF00171"/>
    </source>
</evidence>
<name>A0A448I6H0_MYCCI</name>
<dbReference type="FunFam" id="3.40.605.10:FF:000007">
    <property type="entry name" value="NAD/NADP-dependent betaine aldehyde dehydrogenase"/>
    <property type="match status" value="1"/>
</dbReference>
<dbReference type="FunFam" id="3.40.309.10:FF:000012">
    <property type="entry name" value="Betaine aldehyde dehydrogenase"/>
    <property type="match status" value="1"/>
</dbReference>
<dbReference type="FunFam" id="3.40.605.10:FF:000026">
    <property type="entry name" value="Aldehyde dehydrogenase, putative"/>
    <property type="match status" value="1"/>
</dbReference>
<protein>
    <submittedName>
        <fullName evidence="4">Aldehyde dehydrogenase</fullName>
        <ecNumber evidence="4">1.2.1.-</ecNumber>
        <ecNumber evidence="4">1.2.1.8</ecNumber>
    </submittedName>
</protein>
<evidence type="ECO:0000313" key="5">
    <source>
        <dbReference type="Proteomes" id="UP000282551"/>
    </source>
</evidence>
<dbReference type="GO" id="GO:0008802">
    <property type="term" value="F:betaine-aldehyde dehydrogenase (NAD+) activity"/>
    <property type="evidence" value="ECO:0007669"/>
    <property type="project" value="UniProtKB-EC"/>
</dbReference>
<organism evidence="4 5">
    <name type="scientific">Mycolicibacterium chitae</name>
    <name type="common">Mycobacterium chitae</name>
    <dbReference type="NCBI Taxonomy" id="1792"/>
    <lineage>
        <taxon>Bacteria</taxon>
        <taxon>Bacillati</taxon>
        <taxon>Actinomycetota</taxon>
        <taxon>Actinomycetes</taxon>
        <taxon>Mycobacteriales</taxon>
        <taxon>Mycobacteriaceae</taxon>
        <taxon>Mycolicibacterium</taxon>
    </lineage>
</organism>
<dbReference type="Proteomes" id="UP000282551">
    <property type="component" value="Chromosome"/>
</dbReference>
<dbReference type="InterPro" id="IPR016162">
    <property type="entry name" value="Ald_DH_N"/>
</dbReference>
<dbReference type="InterPro" id="IPR015590">
    <property type="entry name" value="Aldehyde_DH_dom"/>
</dbReference>
<dbReference type="EMBL" id="LR134355">
    <property type="protein sequence ID" value="VEG47865.1"/>
    <property type="molecule type" value="Genomic_DNA"/>
</dbReference>
<dbReference type="Gene3D" id="3.40.605.10">
    <property type="entry name" value="Aldehyde Dehydrogenase, Chain A, domain 1"/>
    <property type="match status" value="1"/>
</dbReference>
<feature type="domain" description="Aldehyde dehydrogenase" evidence="3">
    <location>
        <begin position="22"/>
        <end position="484"/>
    </location>
</feature>
<evidence type="ECO:0000313" key="4">
    <source>
        <dbReference type="EMBL" id="VEG47865.1"/>
    </source>
</evidence>
<dbReference type="EC" id="1.2.1.-" evidence="4"/>
<keyword evidence="2 4" id="KW-0560">Oxidoreductase</keyword>
<evidence type="ECO:0000256" key="1">
    <source>
        <dbReference type="ARBA" id="ARBA00009986"/>
    </source>
</evidence>
<dbReference type="InterPro" id="IPR016163">
    <property type="entry name" value="Ald_DH_C"/>
</dbReference>